<evidence type="ECO:0000256" key="2">
    <source>
        <dbReference type="SAM" id="Phobius"/>
    </source>
</evidence>
<protein>
    <submittedName>
        <fullName evidence="3">Uncharacterized protein</fullName>
    </submittedName>
</protein>
<evidence type="ECO:0000313" key="4">
    <source>
        <dbReference type="Proteomes" id="UP001501645"/>
    </source>
</evidence>
<evidence type="ECO:0000313" key="3">
    <source>
        <dbReference type="EMBL" id="GAA4780030.1"/>
    </source>
</evidence>
<accession>A0ABP9AEW4</accession>
<reference evidence="4" key="1">
    <citation type="journal article" date="2019" name="Int. J. Syst. Evol. Microbiol.">
        <title>The Global Catalogue of Microorganisms (GCM) 10K type strain sequencing project: providing services to taxonomists for standard genome sequencing and annotation.</title>
        <authorList>
            <consortium name="The Broad Institute Genomics Platform"/>
            <consortium name="The Broad Institute Genome Sequencing Center for Infectious Disease"/>
            <person name="Wu L."/>
            <person name="Ma J."/>
        </authorList>
    </citation>
    <scope>NUCLEOTIDE SEQUENCE [LARGE SCALE GENOMIC DNA]</scope>
    <source>
        <strain evidence="4">JCM 18537</strain>
    </source>
</reference>
<keyword evidence="2" id="KW-0812">Transmembrane</keyword>
<keyword evidence="2" id="KW-0472">Membrane</keyword>
<evidence type="ECO:0000256" key="1">
    <source>
        <dbReference type="SAM" id="MobiDB-lite"/>
    </source>
</evidence>
<keyword evidence="2" id="KW-1133">Transmembrane helix</keyword>
<keyword evidence="4" id="KW-1185">Reference proteome</keyword>
<name>A0ABP9AEW4_9MICO</name>
<feature type="compositionally biased region" description="Low complexity" evidence="1">
    <location>
        <begin position="52"/>
        <end position="65"/>
    </location>
</feature>
<dbReference type="Proteomes" id="UP001501645">
    <property type="component" value="Unassembled WGS sequence"/>
</dbReference>
<dbReference type="RefSeq" id="WP_345439939.1">
    <property type="nucleotide sequence ID" value="NZ_BAABKO010000005.1"/>
</dbReference>
<feature type="region of interest" description="Disordered" evidence="1">
    <location>
        <begin position="30"/>
        <end position="99"/>
    </location>
</feature>
<proteinExistence type="predicted"/>
<organism evidence="3 4">
    <name type="scientific">Microbacterium gilvum</name>
    <dbReference type="NCBI Taxonomy" id="1336204"/>
    <lineage>
        <taxon>Bacteria</taxon>
        <taxon>Bacillati</taxon>
        <taxon>Actinomycetota</taxon>
        <taxon>Actinomycetes</taxon>
        <taxon>Micrococcales</taxon>
        <taxon>Microbacteriaceae</taxon>
        <taxon>Microbacterium</taxon>
    </lineage>
</organism>
<sequence>MDDELRLLHEQAFGRRSDGAARDAAMARLADIDATRRQRVAGPPESSRDDIAAPAPATASAAPAADEPDESGTADAPGGAREAVAPDEPDAAPTTAPGGVERALRRFGMFVASLPRGRAILLWAGSLVATALATLGVAGAVAQIDPWRVAELRIDPDGEVPSEIGVPDDDVVVFEDFAGFAVFSIPGGVWGMDDDGRCVSGFERDPGDDQGSYGFGGCEAGPFPALATLTVDENMPEPLRERFPDGTSLQFELAGDRVIVRAG</sequence>
<comment type="caution">
    <text evidence="3">The sequence shown here is derived from an EMBL/GenBank/DDBJ whole genome shotgun (WGS) entry which is preliminary data.</text>
</comment>
<gene>
    <name evidence="3" type="ORF">GCM10023351_26290</name>
</gene>
<dbReference type="EMBL" id="BAABKO010000005">
    <property type="protein sequence ID" value="GAA4780030.1"/>
    <property type="molecule type" value="Genomic_DNA"/>
</dbReference>
<feature type="transmembrane region" description="Helical" evidence="2">
    <location>
        <begin position="119"/>
        <end position="142"/>
    </location>
</feature>